<dbReference type="Pfam" id="PF08241">
    <property type="entry name" value="Methyltransf_11"/>
    <property type="match status" value="1"/>
</dbReference>
<comment type="caution">
    <text evidence="5">The sequence shown here is derived from an EMBL/GenBank/DDBJ whole genome shotgun (WGS) entry which is preliminary data.</text>
</comment>
<dbReference type="InterPro" id="IPR029063">
    <property type="entry name" value="SAM-dependent_MTases_sf"/>
</dbReference>
<comment type="similarity">
    <text evidence="1">Belongs to the methyltransferase superfamily.</text>
</comment>
<dbReference type="SUPFAM" id="SSF53335">
    <property type="entry name" value="S-adenosyl-L-methionine-dependent methyltransferases"/>
    <property type="match status" value="1"/>
</dbReference>
<dbReference type="AlphaFoldDB" id="A0A7K1UN02"/>
<name>A0A7K1UN02_9NOCA</name>
<dbReference type="GO" id="GO:0032259">
    <property type="term" value="P:methylation"/>
    <property type="evidence" value="ECO:0007669"/>
    <property type="project" value="UniProtKB-KW"/>
</dbReference>
<evidence type="ECO:0000256" key="1">
    <source>
        <dbReference type="ARBA" id="ARBA00008361"/>
    </source>
</evidence>
<evidence type="ECO:0000259" key="4">
    <source>
        <dbReference type="Pfam" id="PF08241"/>
    </source>
</evidence>
<dbReference type="Proteomes" id="UP000466794">
    <property type="component" value="Unassembled WGS sequence"/>
</dbReference>
<proteinExistence type="inferred from homology"/>
<keyword evidence="3 5" id="KW-0808">Transferase</keyword>
<dbReference type="InterPro" id="IPR051052">
    <property type="entry name" value="Diverse_substrate_MTase"/>
</dbReference>
<accession>A0A7K1UN02</accession>
<dbReference type="EMBL" id="WRPP01000001">
    <property type="protein sequence ID" value="MVU75724.1"/>
    <property type="molecule type" value="Genomic_DNA"/>
</dbReference>
<feature type="domain" description="Methyltransferase type 11" evidence="4">
    <location>
        <begin position="54"/>
        <end position="143"/>
    </location>
</feature>
<keyword evidence="2 5" id="KW-0489">Methyltransferase</keyword>
<evidence type="ECO:0000256" key="3">
    <source>
        <dbReference type="ARBA" id="ARBA00022679"/>
    </source>
</evidence>
<reference evidence="5 6" key="1">
    <citation type="submission" date="2019-12" db="EMBL/GenBank/DDBJ databases">
        <title>Nocardia sp. nov. ET3-3 isolated from soil.</title>
        <authorList>
            <person name="Kanchanasin P."/>
            <person name="Tanasupawat S."/>
            <person name="Yuki M."/>
            <person name="Kudo T."/>
        </authorList>
    </citation>
    <scope>NUCLEOTIDE SEQUENCE [LARGE SCALE GENOMIC DNA]</scope>
    <source>
        <strain evidence="5 6">ET3-3</strain>
    </source>
</reference>
<dbReference type="PANTHER" id="PTHR44942:SF4">
    <property type="entry name" value="METHYLTRANSFERASE TYPE 11 DOMAIN-CONTAINING PROTEIN"/>
    <property type="match status" value="1"/>
</dbReference>
<dbReference type="InterPro" id="IPR013216">
    <property type="entry name" value="Methyltransf_11"/>
</dbReference>
<organism evidence="5 6">
    <name type="scientific">Nocardia terrae</name>
    <dbReference type="NCBI Taxonomy" id="2675851"/>
    <lineage>
        <taxon>Bacteria</taxon>
        <taxon>Bacillati</taxon>
        <taxon>Actinomycetota</taxon>
        <taxon>Actinomycetes</taxon>
        <taxon>Mycobacteriales</taxon>
        <taxon>Nocardiaceae</taxon>
        <taxon>Nocardia</taxon>
    </lineage>
</organism>
<dbReference type="Gene3D" id="3.40.50.150">
    <property type="entry name" value="Vaccinia Virus protein VP39"/>
    <property type="match status" value="1"/>
</dbReference>
<evidence type="ECO:0000313" key="6">
    <source>
        <dbReference type="Proteomes" id="UP000466794"/>
    </source>
</evidence>
<dbReference type="GO" id="GO:0008757">
    <property type="term" value="F:S-adenosylmethionine-dependent methyltransferase activity"/>
    <property type="evidence" value="ECO:0007669"/>
    <property type="project" value="InterPro"/>
</dbReference>
<evidence type="ECO:0000313" key="5">
    <source>
        <dbReference type="EMBL" id="MVU75724.1"/>
    </source>
</evidence>
<sequence length="259" mass="28564">MGRWEIQDSDERTRRAKTFGAEAESYDDHRPDYPLAAVRWALEPLHEPASPRVLDLAAGTGKLTGVALAAGTHVTAVEPDEAMRAVLHQHHPRVPVLDGTAESIPLPSNSVDAVFVGQAFHWFDPPRAFPEIARVLRLGGVLAAFWYDTDTSVEWVAELDRISRSSASLPRPSRQILPSDPRFTPFEHSVFPHYHLRTAESLTATIGTQSHTLVITPAERTALLARVSAFLQTMPETAAGPFEVPLRTEVIRATRLSSE</sequence>
<dbReference type="PANTHER" id="PTHR44942">
    <property type="entry name" value="METHYLTRANSF_11 DOMAIN-CONTAINING PROTEIN"/>
    <property type="match status" value="1"/>
</dbReference>
<gene>
    <name evidence="5" type="ORF">GPX89_00510</name>
</gene>
<keyword evidence="6" id="KW-1185">Reference proteome</keyword>
<evidence type="ECO:0000256" key="2">
    <source>
        <dbReference type="ARBA" id="ARBA00022603"/>
    </source>
</evidence>
<dbReference type="CDD" id="cd02440">
    <property type="entry name" value="AdoMet_MTases"/>
    <property type="match status" value="1"/>
</dbReference>
<protein>
    <submittedName>
        <fullName evidence="5">Methyltransferase domain-containing protein</fullName>
    </submittedName>
</protein>